<keyword evidence="6" id="KW-0653">Protein transport</keyword>
<dbReference type="FunFam" id="1.10.10.570:FF:000003">
    <property type="entry name" value="Vacuolar protein-sorting-associated protein 25"/>
    <property type="match status" value="1"/>
</dbReference>
<gene>
    <name evidence="8" type="ORF">BP5796_08062</name>
</gene>
<dbReference type="PANTHER" id="PTHR13149">
    <property type="entry name" value="VACUOLAR PROTEIN SORTING-ASSOCIATED PROTEIN VPS25"/>
    <property type="match status" value="1"/>
</dbReference>
<dbReference type="Gene3D" id="1.10.10.570">
    <property type="entry name" value="Winged helix' DNA-binding domain. Chain C. Domain 1"/>
    <property type="match status" value="1"/>
</dbReference>
<keyword evidence="4" id="KW-0813">Transport</keyword>
<dbReference type="GO" id="GO:0043328">
    <property type="term" value="P:protein transport to vacuole involved in ubiquitin-dependent protein catabolic process via the multivesicular body sorting pathway"/>
    <property type="evidence" value="ECO:0007669"/>
    <property type="project" value="TreeGrafter"/>
</dbReference>
<dbReference type="EMBL" id="PDLN01000011">
    <property type="protein sequence ID" value="RDW72028.1"/>
    <property type="molecule type" value="Genomic_DNA"/>
</dbReference>
<dbReference type="GO" id="GO:0016236">
    <property type="term" value="P:macroautophagy"/>
    <property type="evidence" value="ECO:0007669"/>
    <property type="project" value="UniProtKB-ARBA"/>
</dbReference>
<dbReference type="FunFam" id="1.10.10.10:FF:000141">
    <property type="entry name" value="vacuolar protein-sorting-associated protein 25"/>
    <property type="match status" value="1"/>
</dbReference>
<dbReference type="InterPro" id="IPR008570">
    <property type="entry name" value="ESCRT-II_cplx_Vps25-sub"/>
</dbReference>
<dbReference type="GO" id="GO:0042803">
    <property type="term" value="F:protein homodimerization activity"/>
    <property type="evidence" value="ECO:0007669"/>
    <property type="project" value="TreeGrafter"/>
</dbReference>
<comment type="caution">
    <text evidence="8">The sequence shown here is derived from an EMBL/GenBank/DDBJ whole genome shotgun (WGS) entry which is preliminary data.</text>
</comment>
<dbReference type="Pfam" id="PF05871">
    <property type="entry name" value="ESCRT-II"/>
    <property type="match status" value="1"/>
</dbReference>
<dbReference type="GO" id="GO:0000814">
    <property type="term" value="C:ESCRT II complex"/>
    <property type="evidence" value="ECO:0007669"/>
    <property type="project" value="InterPro"/>
</dbReference>
<comment type="subcellular location">
    <subcellularLocation>
        <location evidence="1">Cytoplasm</location>
    </subcellularLocation>
</comment>
<evidence type="ECO:0000256" key="6">
    <source>
        <dbReference type="ARBA" id="ARBA00022927"/>
    </source>
</evidence>
<sequence>MATTAPPPTTTTSFTFPREYHFPPFFSRQTQATTHHAQCSKWSALIRAYSRAHKVFKLSLIDALDGELFHNAALHKRLSLEDARDMLDFMCREGRAEWIGAEKNVAWIWWRSPDEWAAAIADWVDQTGQKNSVLTLYELTESEATISQEFHGMDPELLQKALSILVKRGKAQVFGQEDQQGVKFF</sequence>
<dbReference type="PANTHER" id="PTHR13149:SF0">
    <property type="entry name" value="VACUOLAR PROTEIN-SORTING-ASSOCIATED PROTEIN 25"/>
    <property type="match status" value="1"/>
</dbReference>
<dbReference type="OrthoDB" id="245150at2759"/>
<keyword evidence="9" id="KW-1185">Reference proteome</keyword>
<dbReference type="InterPro" id="IPR036390">
    <property type="entry name" value="WH_DNA-bd_sf"/>
</dbReference>
<accession>A0A3D8RDN5</accession>
<evidence type="ECO:0000256" key="3">
    <source>
        <dbReference type="ARBA" id="ARBA00017934"/>
    </source>
</evidence>
<name>A0A3D8RDN5_9HELO</name>
<evidence type="ECO:0000256" key="1">
    <source>
        <dbReference type="ARBA" id="ARBA00004496"/>
    </source>
</evidence>
<dbReference type="Gene3D" id="1.10.10.10">
    <property type="entry name" value="Winged helix-like DNA-binding domain superfamily/Winged helix DNA-binding domain"/>
    <property type="match status" value="1"/>
</dbReference>
<evidence type="ECO:0000256" key="4">
    <source>
        <dbReference type="ARBA" id="ARBA00022448"/>
    </source>
</evidence>
<keyword evidence="5" id="KW-0963">Cytoplasm</keyword>
<dbReference type="InterPro" id="IPR036388">
    <property type="entry name" value="WH-like_DNA-bd_sf"/>
</dbReference>
<dbReference type="SUPFAM" id="SSF46785">
    <property type="entry name" value="Winged helix' DNA-binding domain"/>
    <property type="match status" value="2"/>
</dbReference>
<evidence type="ECO:0000256" key="5">
    <source>
        <dbReference type="ARBA" id="ARBA00022490"/>
    </source>
</evidence>
<evidence type="ECO:0000256" key="7">
    <source>
        <dbReference type="ARBA" id="ARBA00030094"/>
    </source>
</evidence>
<dbReference type="InterPro" id="IPR014041">
    <property type="entry name" value="ESCRT-II_cplx_Vps25-sub_N"/>
</dbReference>
<organism evidence="8 9">
    <name type="scientific">Coleophoma crateriformis</name>
    <dbReference type="NCBI Taxonomy" id="565419"/>
    <lineage>
        <taxon>Eukaryota</taxon>
        <taxon>Fungi</taxon>
        <taxon>Dikarya</taxon>
        <taxon>Ascomycota</taxon>
        <taxon>Pezizomycotina</taxon>
        <taxon>Leotiomycetes</taxon>
        <taxon>Helotiales</taxon>
        <taxon>Dermateaceae</taxon>
        <taxon>Coleophoma</taxon>
    </lineage>
</organism>
<dbReference type="Proteomes" id="UP000256328">
    <property type="component" value="Unassembled WGS sequence"/>
</dbReference>
<dbReference type="AlphaFoldDB" id="A0A3D8RDN5"/>
<evidence type="ECO:0000256" key="2">
    <source>
        <dbReference type="ARBA" id="ARBA00009674"/>
    </source>
</evidence>
<comment type="similarity">
    <text evidence="2">Belongs to the VPS25 family.</text>
</comment>
<evidence type="ECO:0000313" key="8">
    <source>
        <dbReference type="EMBL" id="RDW72028.1"/>
    </source>
</evidence>
<evidence type="ECO:0000313" key="9">
    <source>
        <dbReference type="Proteomes" id="UP000256328"/>
    </source>
</evidence>
<reference evidence="8 9" key="1">
    <citation type="journal article" date="2018" name="IMA Fungus">
        <title>IMA Genome-F 9: Draft genome sequence of Annulohypoxylon stygium, Aspergillus mulundensis, Berkeleyomyces basicola (syn. Thielaviopsis basicola), Ceratocystis smalleyi, two Cercospora beticola strains, Coleophoma cylindrospora, Fusarium fracticaudum, Phialophora cf. hyalina, and Morchella septimelata.</title>
        <authorList>
            <person name="Wingfield B.D."/>
            <person name="Bills G.F."/>
            <person name="Dong Y."/>
            <person name="Huang W."/>
            <person name="Nel W.J."/>
            <person name="Swalarsk-Parry B.S."/>
            <person name="Vaghefi N."/>
            <person name="Wilken P.M."/>
            <person name="An Z."/>
            <person name="de Beer Z.W."/>
            <person name="De Vos L."/>
            <person name="Chen L."/>
            <person name="Duong T.A."/>
            <person name="Gao Y."/>
            <person name="Hammerbacher A."/>
            <person name="Kikkert J.R."/>
            <person name="Li Y."/>
            <person name="Li H."/>
            <person name="Li K."/>
            <person name="Li Q."/>
            <person name="Liu X."/>
            <person name="Ma X."/>
            <person name="Naidoo K."/>
            <person name="Pethybridge S.J."/>
            <person name="Sun J."/>
            <person name="Steenkamp E.T."/>
            <person name="van der Nest M.A."/>
            <person name="van Wyk S."/>
            <person name="Wingfield M.J."/>
            <person name="Xiong C."/>
            <person name="Yue Q."/>
            <person name="Zhang X."/>
        </authorList>
    </citation>
    <scope>NUCLEOTIDE SEQUENCE [LARGE SCALE GENOMIC DNA]</scope>
    <source>
        <strain evidence="8 9">BP5796</strain>
    </source>
</reference>
<proteinExistence type="inferred from homology"/>
<protein>
    <recommendedName>
        <fullName evidence="3">Vacuolar protein-sorting-associated protein 25</fullName>
    </recommendedName>
    <alternativeName>
        <fullName evidence="7">ESCRT-II complex subunit VPS25</fullName>
    </alternativeName>
</protein>
<dbReference type="GO" id="GO:0005198">
    <property type="term" value="F:structural molecule activity"/>
    <property type="evidence" value="ECO:0007669"/>
    <property type="project" value="TreeGrafter"/>
</dbReference>